<dbReference type="STRING" id="479431.Namu_4793"/>
<dbReference type="HOGENOM" id="CLU_1022429_0_0_11"/>
<dbReference type="InterPro" id="IPR038330">
    <property type="entry name" value="TspO/MBR-related_sf"/>
</dbReference>
<dbReference type="EMBL" id="CP001737">
    <property type="protein sequence ID" value="ACV81069.1"/>
    <property type="molecule type" value="Genomic_DNA"/>
</dbReference>
<dbReference type="RefSeq" id="WP_015749880.1">
    <property type="nucleotide sequence ID" value="NC_013235.1"/>
</dbReference>
<dbReference type="eggNOG" id="ENOG5030JA8">
    <property type="taxonomic scope" value="Bacteria"/>
</dbReference>
<sequence length="272" mass="27278">MTRPSGSDRGTVVRLPVPATTTDRLRTGALLAATAAQVLVPVIGPLLGQRPVGEVSKDTPSIVTPPDWAFGVWGPIFAASAGAAVVQALPGQQTSRTAREAGWWLAAAAAGNALWEFVAQSGRYRATPPILWGIVAAAGAAHVAGQRSEPTAAGRLSTGSNGMLLGWTGLAAAINTADVLLDVIKVDPNSRRGQAISLGLIGGAAAGVTAVVGASRRGAAAVAATTSWGLSTLAATTPRTSVRTTGWAGVSAVAGGLMTRIAKGRRALDLLG</sequence>
<organism evidence="1 2">
    <name type="scientific">Nakamurella multipartita (strain ATCC 700099 / DSM 44233 / CIP 104796 / JCM 9543 / NBRC 105858 / Y-104)</name>
    <name type="common">Microsphaera multipartita</name>
    <dbReference type="NCBI Taxonomy" id="479431"/>
    <lineage>
        <taxon>Bacteria</taxon>
        <taxon>Bacillati</taxon>
        <taxon>Actinomycetota</taxon>
        <taxon>Actinomycetes</taxon>
        <taxon>Nakamurellales</taxon>
        <taxon>Nakamurellaceae</taxon>
        <taxon>Nakamurella</taxon>
    </lineage>
</organism>
<reference evidence="2" key="1">
    <citation type="submission" date="2009-09" db="EMBL/GenBank/DDBJ databases">
        <title>The complete genome of Nakamurella multipartita DSM 44233.</title>
        <authorList>
            <consortium name="US DOE Joint Genome Institute (JGI-PGF)"/>
            <person name="Lucas S."/>
            <person name="Copeland A."/>
            <person name="Lapidus A."/>
            <person name="Glavina del Rio T."/>
            <person name="Dalin E."/>
            <person name="Tice H."/>
            <person name="Bruce D."/>
            <person name="Goodwin L."/>
            <person name="Pitluck S."/>
            <person name="Kyrpides N."/>
            <person name="Mavromatis K."/>
            <person name="Ivanova N."/>
            <person name="Ovchinnikova G."/>
            <person name="Sims D."/>
            <person name="Meincke L."/>
            <person name="Brettin T."/>
            <person name="Detter J.C."/>
            <person name="Han C."/>
            <person name="Larimer F."/>
            <person name="Land M."/>
            <person name="Hauser L."/>
            <person name="Markowitz V."/>
            <person name="Cheng J.-F."/>
            <person name="Hugenholtz P."/>
            <person name="Woyke T."/>
            <person name="Wu D."/>
            <person name="Klenk H.-P."/>
            <person name="Eisen J.A."/>
        </authorList>
    </citation>
    <scope>NUCLEOTIDE SEQUENCE [LARGE SCALE GENOMIC DNA]</scope>
    <source>
        <strain evidence="2">ATCC 700099 / DSM 44233 / CIP 104796 / JCM 9543 / NBRC 105858 / Y-104</strain>
    </source>
</reference>
<reference evidence="1 2" key="2">
    <citation type="journal article" date="2010" name="Stand. Genomic Sci.">
        <title>Complete genome sequence of Nakamurella multipartita type strain (Y-104).</title>
        <authorList>
            <person name="Tice H."/>
            <person name="Mayilraj S."/>
            <person name="Sims D."/>
            <person name="Lapidus A."/>
            <person name="Nolan M."/>
            <person name="Lucas S."/>
            <person name="Glavina Del Rio T."/>
            <person name="Copeland A."/>
            <person name="Cheng J.F."/>
            <person name="Meincke L."/>
            <person name="Bruce D."/>
            <person name="Goodwin L."/>
            <person name="Pitluck S."/>
            <person name="Ivanova N."/>
            <person name="Mavromatis K."/>
            <person name="Ovchinnikova G."/>
            <person name="Pati A."/>
            <person name="Chen A."/>
            <person name="Palaniappan K."/>
            <person name="Land M."/>
            <person name="Hauser L."/>
            <person name="Chang Y.J."/>
            <person name="Jeffries C.D."/>
            <person name="Detter J.C."/>
            <person name="Brettin T."/>
            <person name="Rohde M."/>
            <person name="Goker M."/>
            <person name="Bristow J."/>
            <person name="Eisen J.A."/>
            <person name="Markowitz V."/>
            <person name="Hugenholtz P."/>
            <person name="Kyrpides N.C."/>
            <person name="Klenk H.P."/>
            <person name="Chen F."/>
        </authorList>
    </citation>
    <scope>NUCLEOTIDE SEQUENCE [LARGE SCALE GENOMIC DNA]</scope>
    <source>
        <strain evidence="2">ATCC 700099 / DSM 44233 / CIP 104796 / JCM 9543 / NBRC 105858 / Y-104</strain>
    </source>
</reference>
<dbReference type="Proteomes" id="UP000002218">
    <property type="component" value="Chromosome"/>
</dbReference>
<evidence type="ECO:0008006" key="3">
    <source>
        <dbReference type="Google" id="ProtNLM"/>
    </source>
</evidence>
<gene>
    <name evidence="1" type="ordered locus">Namu_4793</name>
</gene>
<keyword evidence="2" id="KW-1185">Reference proteome</keyword>
<dbReference type="OrthoDB" id="5189031at2"/>
<accession>C8X8X1</accession>
<evidence type="ECO:0000313" key="1">
    <source>
        <dbReference type="EMBL" id="ACV81069.1"/>
    </source>
</evidence>
<name>C8X8X1_NAKMY</name>
<protein>
    <recommendedName>
        <fullName evidence="3">Tryptophan-rich sensory protein</fullName>
    </recommendedName>
</protein>
<proteinExistence type="predicted"/>
<dbReference type="AlphaFoldDB" id="C8X8X1"/>
<dbReference type="KEGG" id="nml:Namu_4793"/>
<dbReference type="InParanoid" id="C8X8X1"/>
<dbReference type="Gene3D" id="1.20.1260.100">
    <property type="entry name" value="TspO/MBR protein"/>
    <property type="match status" value="1"/>
</dbReference>
<evidence type="ECO:0000313" key="2">
    <source>
        <dbReference type="Proteomes" id="UP000002218"/>
    </source>
</evidence>